<dbReference type="Gene3D" id="2.160.10.10">
    <property type="entry name" value="Hexapeptide repeat proteins"/>
    <property type="match status" value="1"/>
</dbReference>
<dbReference type="PANTHER" id="PTHR13061:SF29">
    <property type="entry name" value="GAMMA CARBONIC ANHYDRASE-LIKE 1, MITOCHONDRIAL-RELATED"/>
    <property type="match status" value="1"/>
</dbReference>
<evidence type="ECO:0000313" key="1">
    <source>
        <dbReference type="EMBL" id="HIY96919.1"/>
    </source>
</evidence>
<name>A0A9D1ZW94_9FIRM</name>
<dbReference type="InterPro" id="IPR047324">
    <property type="entry name" value="LbH_gamma_CA-like"/>
</dbReference>
<dbReference type="InterPro" id="IPR001451">
    <property type="entry name" value="Hexapep"/>
</dbReference>
<dbReference type="CDD" id="cd04645">
    <property type="entry name" value="LbH_gamma_CA_like"/>
    <property type="match status" value="1"/>
</dbReference>
<dbReference type="AlphaFoldDB" id="A0A9D1ZW94"/>
<protein>
    <submittedName>
        <fullName evidence="1">Gamma carbonic anhydrase family protein</fullName>
    </submittedName>
</protein>
<dbReference type="EMBL" id="DXCQ01000032">
    <property type="protein sequence ID" value="HIY96919.1"/>
    <property type="molecule type" value="Genomic_DNA"/>
</dbReference>
<sequence>MVKKEKNVFIHERAYVAGDVTLSEGANIWCGACIRGDIAPVFIGKNTNVQDNATIHVGHGLPAVLGNNVTVGHNAVVHGCTVGSNVLVGMGSVILDGAKIGDNVLIGAATLIPQRKEIPAGSLVFGNPFRIVRRLTEEEIAGITRNAEEYLRLAERYSKEHI</sequence>
<reference evidence="1" key="2">
    <citation type="submission" date="2021-04" db="EMBL/GenBank/DDBJ databases">
        <authorList>
            <person name="Gilroy R."/>
        </authorList>
    </citation>
    <scope>NUCLEOTIDE SEQUENCE</scope>
    <source>
        <strain evidence="1">1345</strain>
    </source>
</reference>
<accession>A0A9D1ZW94</accession>
<dbReference type="SUPFAM" id="SSF51161">
    <property type="entry name" value="Trimeric LpxA-like enzymes"/>
    <property type="match status" value="1"/>
</dbReference>
<dbReference type="InterPro" id="IPR011004">
    <property type="entry name" value="Trimer_LpxA-like_sf"/>
</dbReference>
<dbReference type="Pfam" id="PF00132">
    <property type="entry name" value="Hexapep"/>
    <property type="match status" value="1"/>
</dbReference>
<dbReference type="InterPro" id="IPR050484">
    <property type="entry name" value="Transf_Hexapept/Carb_Anhydrase"/>
</dbReference>
<reference evidence="1" key="1">
    <citation type="journal article" date="2021" name="PeerJ">
        <title>Extensive microbial diversity within the chicken gut microbiome revealed by metagenomics and culture.</title>
        <authorList>
            <person name="Gilroy R."/>
            <person name="Ravi A."/>
            <person name="Getino M."/>
            <person name="Pursley I."/>
            <person name="Horton D.L."/>
            <person name="Alikhan N.F."/>
            <person name="Baker D."/>
            <person name="Gharbi K."/>
            <person name="Hall N."/>
            <person name="Watson M."/>
            <person name="Adriaenssens E.M."/>
            <person name="Foster-Nyarko E."/>
            <person name="Jarju S."/>
            <person name="Secka A."/>
            <person name="Antonio M."/>
            <person name="Oren A."/>
            <person name="Chaudhuri R.R."/>
            <person name="La Ragione R."/>
            <person name="Hildebrand F."/>
            <person name="Pallen M.J."/>
        </authorList>
    </citation>
    <scope>NUCLEOTIDE SEQUENCE</scope>
    <source>
        <strain evidence="1">1345</strain>
    </source>
</reference>
<gene>
    <name evidence="1" type="ORF">H9729_04455</name>
</gene>
<organism evidence="1 2">
    <name type="scientific">Candidatus Borkfalkia excrementigallinarum</name>
    <dbReference type="NCBI Taxonomy" id="2838506"/>
    <lineage>
        <taxon>Bacteria</taxon>
        <taxon>Bacillati</taxon>
        <taxon>Bacillota</taxon>
        <taxon>Clostridia</taxon>
        <taxon>Christensenellales</taxon>
        <taxon>Christensenellaceae</taxon>
        <taxon>Candidatus Borkfalkia</taxon>
    </lineage>
</organism>
<dbReference type="PANTHER" id="PTHR13061">
    <property type="entry name" value="DYNACTIN SUBUNIT P25"/>
    <property type="match status" value="1"/>
</dbReference>
<evidence type="ECO:0000313" key="2">
    <source>
        <dbReference type="Proteomes" id="UP000886750"/>
    </source>
</evidence>
<comment type="caution">
    <text evidence="1">The sequence shown here is derived from an EMBL/GenBank/DDBJ whole genome shotgun (WGS) entry which is preliminary data.</text>
</comment>
<proteinExistence type="predicted"/>
<dbReference type="Proteomes" id="UP000886750">
    <property type="component" value="Unassembled WGS sequence"/>
</dbReference>